<accession>A0A0P6YDZ6</accession>
<dbReference type="InterPro" id="IPR050832">
    <property type="entry name" value="Bact_Acetyltransf"/>
</dbReference>
<dbReference type="EMBL" id="LGCM01000002">
    <property type="protein sequence ID" value="KPL91798.1"/>
    <property type="molecule type" value="Genomic_DNA"/>
</dbReference>
<organism evidence="4 5">
    <name type="scientific">Levilinea saccharolytica</name>
    <dbReference type="NCBI Taxonomy" id="229921"/>
    <lineage>
        <taxon>Bacteria</taxon>
        <taxon>Bacillati</taxon>
        <taxon>Chloroflexota</taxon>
        <taxon>Anaerolineae</taxon>
        <taxon>Anaerolineales</taxon>
        <taxon>Anaerolineaceae</taxon>
        <taxon>Levilinea</taxon>
    </lineage>
</organism>
<evidence type="ECO:0000313" key="5">
    <source>
        <dbReference type="Proteomes" id="UP000050501"/>
    </source>
</evidence>
<keyword evidence="2" id="KW-0012">Acyltransferase</keyword>
<evidence type="ECO:0000313" key="4">
    <source>
        <dbReference type="EMBL" id="KPL91798.1"/>
    </source>
</evidence>
<feature type="domain" description="N-acetyltransferase" evidence="3">
    <location>
        <begin position="166"/>
        <end position="309"/>
    </location>
</feature>
<comment type="caution">
    <text evidence="4">The sequence shown here is derived from an EMBL/GenBank/DDBJ whole genome shotgun (WGS) entry which is preliminary data.</text>
</comment>
<dbReference type="Gene3D" id="3.40.630.30">
    <property type="match status" value="1"/>
</dbReference>
<evidence type="ECO:0000259" key="3">
    <source>
        <dbReference type="PROSITE" id="PS51186"/>
    </source>
</evidence>
<dbReference type="SUPFAM" id="SSF55729">
    <property type="entry name" value="Acyl-CoA N-acyltransferases (Nat)"/>
    <property type="match status" value="1"/>
</dbReference>
<keyword evidence="5" id="KW-1185">Reference proteome</keyword>
<sequence length="309" mass="36010">MKLTLRKYQQDEDHWKIRAFLRDVFLANQRREMSWPLYRWDYWRWHVNENIFRFDLSAAIFMWETNEGRLAAVLNPDGPGEAFLQVHPEFRSSELEVEMISAAEIQFATTQSDGRQRLIVWAHENDPERQALLQRRGYTRGTWLPEHQRRRDLRDPIPDFQPAEGFTIRALGDVNEHPARSWVSWKAFHPDEPDEKYQGHDWYANVQRAPLYRRDLDLVAAAPNGEFAAFCTLWFDDVTRTAAFEPVGTHPDYQRKGLGKALMAEGLRRVRGLGATLCTVGSYSEAAGALYASLGFTAYDLCEAWVKEW</sequence>
<dbReference type="OrthoDB" id="3771710at2"/>
<dbReference type="STRING" id="229921.ADN01_00510"/>
<dbReference type="AlphaFoldDB" id="A0A0P6YDZ6"/>
<gene>
    <name evidence="4" type="ORF">ADN01_00510</name>
</gene>
<protein>
    <submittedName>
        <fullName evidence="4">GCN5 family acetyltransferase</fullName>
    </submittedName>
</protein>
<dbReference type="PROSITE" id="PS51186">
    <property type="entry name" value="GNAT"/>
    <property type="match status" value="1"/>
</dbReference>
<dbReference type="GO" id="GO:0016747">
    <property type="term" value="F:acyltransferase activity, transferring groups other than amino-acyl groups"/>
    <property type="evidence" value="ECO:0007669"/>
    <property type="project" value="InterPro"/>
</dbReference>
<dbReference type="InterPro" id="IPR016181">
    <property type="entry name" value="Acyl_CoA_acyltransferase"/>
</dbReference>
<evidence type="ECO:0000256" key="2">
    <source>
        <dbReference type="ARBA" id="ARBA00023315"/>
    </source>
</evidence>
<keyword evidence="1 4" id="KW-0808">Transferase</keyword>
<dbReference type="InterPro" id="IPR000182">
    <property type="entry name" value="GNAT_dom"/>
</dbReference>
<dbReference type="CDD" id="cd04301">
    <property type="entry name" value="NAT_SF"/>
    <property type="match status" value="1"/>
</dbReference>
<dbReference type="Pfam" id="PF00583">
    <property type="entry name" value="Acetyltransf_1"/>
    <property type="match status" value="1"/>
</dbReference>
<evidence type="ECO:0000256" key="1">
    <source>
        <dbReference type="ARBA" id="ARBA00022679"/>
    </source>
</evidence>
<reference evidence="4 5" key="1">
    <citation type="submission" date="2015-07" db="EMBL/GenBank/DDBJ databases">
        <title>Genome sequence of Levilinea saccharolytica DSM 16555.</title>
        <authorList>
            <person name="Hemp J."/>
            <person name="Ward L.M."/>
            <person name="Pace L.A."/>
            <person name="Fischer W.W."/>
        </authorList>
    </citation>
    <scope>NUCLEOTIDE SEQUENCE [LARGE SCALE GENOMIC DNA]</scope>
    <source>
        <strain evidence="4 5">KIBI-1</strain>
    </source>
</reference>
<dbReference type="PANTHER" id="PTHR43877">
    <property type="entry name" value="AMINOALKYLPHOSPHONATE N-ACETYLTRANSFERASE-RELATED-RELATED"/>
    <property type="match status" value="1"/>
</dbReference>
<proteinExistence type="predicted"/>
<dbReference type="RefSeq" id="WP_062418020.1">
    <property type="nucleotide sequence ID" value="NZ_DF967974.1"/>
</dbReference>
<dbReference type="Proteomes" id="UP000050501">
    <property type="component" value="Unassembled WGS sequence"/>
</dbReference>
<name>A0A0P6YDZ6_9CHLR</name>